<dbReference type="GO" id="GO:0034389">
    <property type="term" value="P:lipid droplet organization"/>
    <property type="evidence" value="ECO:0007669"/>
    <property type="project" value="TreeGrafter"/>
</dbReference>
<sequence length="397" mass="42475">MAAVGSQSSSASGALATVRPYQVLAVSGLATIVLLGSTYAALGGTSSYNLFFSDPLRFPSSAGASQPSTLFADRRNLLNAVFVKKIWAWTTAAFVAQAVVLRRPWSRLLQRASGTDQPGPNDPLVRSILRFIIATVAWVFFTSWFLGPSLADRTFLLTGGECRLEVGSSSIRVPSEICRARTKVSFDSHPQLFQVEGFSLGEHDVSTLKNLSPRFRGGIDMSGHTFLLTLAFMLLLEEIVPFVPYLFLRLPATVRPSKAQIEWLIPRAQWASFDPFNAPSSSRTAPASSSSTISSTNSTANGNGGGAAAAAGAGQAGTTFLDWLSRPHVQAQLTAGAVLMHMALSVWMLIMTQLFFHTWTEKLAGLVIGVVSWVALPKDLAPLRSQTAAAAAAAKVR</sequence>
<evidence type="ECO:0000256" key="6">
    <source>
        <dbReference type="ARBA" id="ARBA00023098"/>
    </source>
</evidence>
<feature type="transmembrane region" description="Helical" evidence="9">
    <location>
        <begin position="21"/>
        <end position="42"/>
    </location>
</feature>
<keyword evidence="2 9" id="KW-0812">Transmembrane</keyword>
<organism evidence="10 11">
    <name type="scientific">Tilletia horrida</name>
    <dbReference type="NCBI Taxonomy" id="155126"/>
    <lineage>
        <taxon>Eukaryota</taxon>
        <taxon>Fungi</taxon>
        <taxon>Dikarya</taxon>
        <taxon>Basidiomycota</taxon>
        <taxon>Ustilaginomycotina</taxon>
        <taxon>Exobasidiomycetes</taxon>
        <taxon>Tilletiales</taxon>
        <taxon>Tilletiaceae</taxon>
        <taxon>Tilletia</taxon>
    </lineage>
</organism>
<dbReference type="GO" id="GO:0008654">
    <property type="term" value="P:phospholipid biosynthetic process"/>
    <property type="evidence" value="ECO:0007669"/>
    <property type="project" value="TreeGrafter"/>
</dbReference>
<keyword evidence="11" id="KW-1185">Reference proteome</keyword>
<feature type="transmembrane region" description="Helical" evidence="9">
    <location>
        <begin position="226"/>
        <end position="248"/>
    </location>
</feature>
<keyword evidence="5 9" id="KW-1133">Transmembrane helix</keyword>
<feature type="transmembrane region" description="Helical" evidence="9">
    <location>
        <begin position="86"/>
        <end position="103"/>
    </location>
</feature>
<feature type="transmembrane region" description="Helical" evidence="9">
    <location>
        <begin position="124"/>
        <end position="146"/>
    </location>
</feature>
<evidence type="ECO:0000256" key="5">
    <source>
        <dbReference type="ARBA" id="ARBA00022989"/>
    </source>
</evidence>
<feature type="transmembrane region" description="Helical" evidence="9">
    <location>
        <begin position="333"/>
        <end position="350"/>
    </location>
</feature>
<dbReference type="Pfam" id="PF10261">
    <property type="entry name" value="FIT"/>
    <property type="match status" value="1"/>
</dbReference>
<dbReference type="Proteomes" id="UP001176521">
    <property type="component" value="Unassembled WGS sequence"/>
</dbReference>
<keyword evidence="6" id="KW-0443">Lipid metabolism</keyword>
<feature type="compositionally biased region" description="Low complexity" evidence="8">
    <location>
        <begin position="281"/>
        <end position="301"/>
    </location>
</feature>
<keyword evidence="7 9" id="KW-0472">Membrane</keyword>
<evidence type="ECO:0000313" key="11">
    <source>
        <dbReference type="Proteomes" id="UP001176521"/>
    </source>
</evidence>
<reference evidence="10" key="1">
    <citation type="journal article" date="2023" name="PhytoFront">
        <title>Draft Genome Resources of Seven Strains of Tilletia horrida, Causal Agent of Kernel Smut of Rice.</title>
        <authorList>
            <person name="Khanal S."/>
            <person name="Antony Babu S."/>
            <person name="Zhou X.G."/>
        </authorList>
    </citation>
    <scope>NUCLEOTIDE SEQUENCE</scope>
    <source>
        <strain evidence="10">TX3</strain>
    </source>
</reference>
<evidence type="ECO:0000256" key="7">
    <source>
        <dbReference type="ARBA" id="ARBA00023136"/>
    </source>
</evidence>
<keyword evidence="4" id="KW-0256">Endoplasmic reticulum</keyword>
<protein>
    <submittedName>
        <fullName evidence="10">Uncharacterized protein</fullName>
    </submittedName>
</protein>
<dbReference type="PANTHER" id="PTHR23129">
    <property type="entry name" value="ACYL-COENZYME A DIPHOSPHATASE FITM2"/>
    <property type="match status" value="1"/>
</dbReference>
<evidence type="ECO:0000256" key="8">
    <source>
        <dbReference type="SAM" id="MobiDB-lite"/>
    </source>
</evidence>
<dbReference type="GO" id="GO:0019915">
    <property type="term" value="P:lipid storage"/>
    <property type="evidence" value="ECO:0007669"/>
    <property type="project" value="InterPro"/>
</dbReference>
<dbReference type="GO" id="GO:0005789">
    <property type="term" value="C:endoplasmic reticulum membrane"/>
    <property type="evidence" value="ECO:0007669"/>
    <property type="project" value="UniProtKB-SubCell"/>
</dbReference>
<evidence type="ECO:0000256" key="3">
    <source>
        <dbReference type="ARBA" id="ARBA00022801"/>
    </source>
</evidence>
<accession>A0AAN6JNY9</accession>
<evidence type="ECO:0000256" key="1">
    <source>
        <dbReference type="ARBA" id="ARBA00004477"/>
    </source>
</evidence>
<comment type="caution">
    <text evidence="10">The sequence shown here is derived from an EMBL/GenBank/DDBJ whole genome shotgun (WGS) entry which is preliminary data.</text>
</comment>
<proteinExistence type="predicted"/>
<dbReference type="AlphaFoldDB" id="A0AAN6JNY9"/>
<evidence type="ECO:0000256" key="4">
    <source>
        <dbReference type="ARBA" id="ARBA00022824"/>
    </source>
</evidence>
<dbReference type="EMBL" id="JAPDMQ010000031">
    <property type="protein sequence ID" value="KAK0539407.1"/>
    <property type="molecule type" value="Genomic_DNA"/>
</dbReference>
<dbReference type="GO" id="GO:0010945">
    <property type="term" value="F:coenzyme A diphosphatase activity"/>
    <property type="evidence" value="ECO:0007669"/>
    <property type="project" value="InterPro"/>
</dbReference>
<name>A0AAN6JNY9_9BASI</name>
<evidence type="ECO:0000256" key="9">
    <source>
        <dbReference type="SAM" id="Phobius"/>
    </source>
</evidence>
<comment type="subcellular location">
    <subcellularLocation>
        <location evidence="1">Endoplasmic reticulum membrane</location>
        <topology evidence="1">Multi-pass membrane protein</topology>
    </subcellularLocation>
</comment>
<keyword evidence="3" id="KW-0378">Hydrolase</keyword>
<dbReference type="PANTHER" id="PTHR23129:SF0">
    <property type="entry name" value="ACYL-COENZYME A DIPHOSPHATASE FITM2"/>
    <property type="match status" value="1"/>
</dbReference>
<evidence type="ECO:0000256" key="2">
    <source>
        <dbReference type="ARBA" id="ARBA00022692"/>
    </source>
</evidence>
<dbReference type="InterPro" id="IPR019388">
    <property type="entry name" value="FIT"/>
</dbReference>
<gene>
    <name evidence="10" type="ORF">OC842_000963</name>
</gene>
<feature type="region of interest" description="Disordered" evidence="8">
    <location>
        <begin position="281"/>
        <end position="308"/>
    </location>
</feature>
<evidence type="ECO:0000313" key="10">
    <source>
        <dbReference type="EMBL" id="KAK0539407.1"/>
    </source>
</evidence>